<gene>
    <name evidence="1" type="ordered locus">RER_40380</name>
</gene>
<name>C1A2B1_RHOE4</name>
<organism evidence="1 2">
    <name type="scientific">Rhodococcus erythropolis (strain PR4 / NBRC 100887)</name>
    <dbReference type="NCBI Taxonomy" id="234621"/>
    <lineage>
        <taxon>Bacteria</taxon>
        <taxon>Bacillati</taxon>
        <taxon>Actinomycetota</taxon>
        <taxon>Actinomycetes</taxon>
        <taxon>Mycobacteriales</taxon>
        <taxon>Nocardiaceae</taxon>
        <taxon>Rhodococcus</taxon>
        <taxon>Rhodococcus erythropolis group</taxon>
    </lineage>
</organism>
<accession>C1A2B1</accession>
<evidence type="ECO:0000313" key="1">
    <source>
        <dbReference type="EMBL" id="BAH34746.1"/>
    </source>
</evidence>
<reference evidence="1 2" key="2">
    <citation type="journal article" date="2006" name="Environ. Microbiol.">
        <title>Sequence analysis of three plasmids harboured in Rhodococcus erythropolis strain PR4.</title>
        <authorList>
            <person name="Sekine M."/>
            <person name="Tanikawa S."/>
            <person name="Omata S."/>
            <person name="Saito M."/>
            <person name="Fujisawa T."/>
            <person name="Tsukatani N."/>
            <person name="Tajima T."/>
            <person name="Sekigawa T."/>
            <person name="Kosugi H."/>
            <person name="Matsuo Y."/>
            <person name="Nishiko R."/>
            <person name="Imamura K."/>
            <person name="Ito M."/>
            <person name="Narita H."/>
            <person name="Tago S."/>
            <person name="Fujita N."/>
            <person name="Harayama S."/>
        </authorList>
    </citation>
    <scope>NUCLEOTIDE SEQUENCE [LARGE SCALE GENOMIC DNA]</scope>
    <source>
        <strain evidence="2">PR4 / NBRC 100887</strain>
    </source>
</reference>
<reference evidence="2" key="1">
    <citation type="submission" date="2005-03" db="EMBL/GenBank/DDBJ databases">
        <title>Comparison of the complete genome sequences of Rhodococcus erythropolis PR4 and Rhodococcus opacus B4.</title>
        <authorList>
            <person name="Takarada H."/>
            <person name="Sekine M."/>
            <person name="Hosoyama A."/>
            <person name="Yamada R."/>
            <person name="Fujisawa T."/>
            <person name="Omata S."/>
            <person name="Shimizu A."/>
            <person name="Tsukatani N."/>
            <person name="Tanikawa S."/>
            <person name="Fujita N."/>
            <person name="Harayama S."/>
        </authorList>
    </citation>
    <scope>NUCLEOTIDE SEQUENCE [LARGE SCALE GENOMIC DNA]</scope>
    <source>
        <strain evidence="2">PR4 / NBRC 100887</strain>
    </source>
</reference>
<sequence>MSNISQRTETSVARRKQLWIRALRSESWDHHQLLTVTLLQPVLQHRAIDLFEKIPSDRNHKIGTDTKNMDIECGMVNLAHCQPISDCSYSSSESGTICAATSNEL</sequence>
<dbReference type="Proteomes" id="UP000002204">
    <property type="component" value="Chromosome"/>
</dbReference>
<protein>
    <submittedName>
        <fullName evidence="1">Uncharacterized protein</fullName>
    </submittedName>
</protein>
<evidence type="ECO:0000313" key="2">
    <source>
        <dbReference type="Proteomes" id="UP000002204"/>
    </source>
</evidence>
<dbReference type="EMBL" id="AP008957">
    <property type="protein sequence ID" value="BAH34746.1"/>
    <property type="molecule type" value="Genomic_DNA"/>
</dbReference>
<dbReference type="AlphaFoldDB" id="C1A2B1"/>
<dbReference type="HOGENOM" id="CLU_2234465_0_0_11"/>
<proteinExistence type="predicted"/>
<dbReference type="KEGG" id="rer:RER_40380"/>